<dbReference type="Proteomes" id="UP000183868">
    <property type="component" value="Chromosome"/>
</dbReference>
<dbReference type="InterPro" id="IPR046357">
    <property type="entry name" value="PPIase_dom_sf"/>
</dbReference>
<keyword evidence="4" id="KW-0963">Cytoplasm</keyword>
<comment type="similarity">
    <text evidence="3 10">Belongs to the FKBP-type PPIase family.</text>
</comment>
<dbReference type="eggNOG" id="COG1047">
    <property type="taxonomic scope" value="Bacteria"/>
</dbReference>
<dbReference type="EMBL" id="CP018099">
    <property type="protein sequence ID" value="APF19303.1"/>
    <property type="molecule type" value="Genomic_DNA"/>
</dbReference>
<proteinExistence type="inferred from homology"/>
<dbReference type="GO" id="GO:0003755">
    <property type="term" value="F:peptidyl-prolyl cis-trans isomerase activity"/>
    <property type="evidence" value="ECO:0007669"/>
    <property type="project" value="UniProtKB-UniRule"/>
</dbReference>
<reference evidence="12 15" key="2">
    <citation type="submission" date="2016-11" db="EMBL/GenBank/DDBJ databases">
        <title>Genomic analysis of Caldithrix abyssi and proposal of a novel bacterial phylum Caldithrichaeota.</title>
        <authorList>
            <person name="Kublanov I."/>
            <person name="Sigalova O."/>
            <person name="Gavrilov S."/>
            <person name="Lebedinsky A."/>
            <person name="Ivanova N."/>
            <person name="Daum C."/>
            <person name="Reddy T."/>
            <person name="Klenk H.P."/>
            <person name="Goker M."/>
            <person name="Reva O."/>
            <person name="Miroshnichenko M."/>
            <person name="Kyprides N."/>
            <person name="Woyke T."/>
            <person name="Gelfand M."/>
        </authorList>
    </citation>
    <scope>NUCLEOTIDE SEQUENCE [LARGE SCALE GENOMIC DNA]</scope>
    <source>
        <strain evidence="12 15">LF13</strain>
    </source>
</reference>
<keyword evidence="6" id="KW-0143">Chaperone</keyword>
<dbReference type="PROSITE" id="PS50059">
    <property type="entry name" value="FKBP_PPIASE"/>
    <property type="match status" value="1"/>
</dbReference>
<dbReference type="GO" id="GO:0042026">
    <property type="term" value="P:protein refolding"/>
    <property type="evidence" value="ECO:0007669"/>
    <property type="project" value="UniProtKB-ARBA"/>
</dbReference>
<accession>H1XYE1</accession>
<dbReference type="FunCoup" id="H1XYE1">
    <property type="interactions" value="340"/>
</dbReference>
<dbReference type="HOGENOM" id="CLU_098197_1_0_0"/>
<evidence type="ECO:0000313" key="15">
    <source>
        <dbReference type="Proteomes" id="UP000183868"/>
    </source>
</evidence>
<dbReference type="KEGG" id="caby:Cabys_2554"/>
<evidence type="ECO:0000256" key="2">
    <source>
        <dbReference type="ARBA" id="ARBA00004496"/>
    </source>
</evidence>
<evidence type="ECO:0000313" key="13">
    <source>
        <dbReference type="EMBL" id="EHO43208.1"/>
    </source>
</evidence>
<dbReference type="STRING" id="880073.Cabys_2554"/>
<evidence type="ECO:0000256" key="10">
    <source>
        <dbReference type="RuleBase" id="RU003915"/>
    </source>
</evidence>
<dbReference type="PaxDb" id="880073-Calab_3610"/>
<organism evidence="13 14">
    <name type="scientific">Caldithrix abyssi DSM 13497</name>
    <dbReference type="NCBI Taxonomy" id="880073"/>
    <lineage>
        <taxon>Bacteria</taxon>
        <taxon>Pseudomonadati</taxon>
        <taxon>Calditrichota</taxon>
        <taxon>Calditrichia</taxon>
        <taxon>Calditrichales</taxon>
        <taxon>Calditrichaceae</taxon>
        <taxon>Caldithrix</taxon>
    </lineage>
</organism>
<evidence type="ECO:0000313" key="12">
    <source>
        <dbReference type="EMBL" id="APF19303.1"/>
    </source>
</evidence>
<evidence type="ECO:0000256" key="7">
    <source>
        <dbReference type="ARBA" id="ARBA00023235"/>
    </source>
</evidence>
<dbReference type="PANTHER" id="PTHR47861:SF3">
    <property type="entry name" value="FKBP-TYPE PEPTIDYL-PROLYL CIS-TRANS ISOMERASE SLYD"/>
    <property type="match status" value="1"/>
</dbReference>
<protein>
    <recommendedName>
        <fullName evidence="10">Peptidyl-prolyl cis-trans isomerase</fullName>
        <ecNumber evidence="10">5.2.1.8</ecNumber>
    </recommendedName>
</protein>
<dbReference type="EC" id="5.2.1.8" evidence="10"/>
<feature type="domain" description="PPIase FKBP-type" evidence="11">
    <location>
        <begin position="6"/>
        <end position="80"/>
    </location>
</feature>
<comment type="function">
    <text evidence="8">Also involved in hydrogenase metallocenter assembly, probably by participating in the nickel insertion step. This function in hydrogenase biosynthesis requires chaperone activity and the presence of the metal-binding domain, but not PPIase activity.</text>
</comment>
<evidence type="ECO:0000313" key="14">
    <source>
        <dbReference type="Proteomes" id="UP000004671"/>
    </source>
</evidence>
<name>H1XYE1_CALAY</name>
<evidence type="ECO:0000256" key="5">
    <source>
        <dbReference type="ARBA" id="ARBA00023110"/>
    </source>
</evidence>
<evidence type="ECO:0000256" key="8">
    <source>
        <dbReference type="ARBA" id="ARBA00037071"/>
    </source>
</evidence>
<evidence type="ECO:0000256" key="9">
    <source>
        <dbReference type="PROSITE-ProRule" id="PRU00277"/>
    </source>
</evidence>
<keyword evidence="14" id="KW-1185">Reference proteome</keyword>
<gene>
    <name evidence="12" type="ORF">Cabys_2554</name>
    <name evidence="13" type="ORF">Calab_3610</name>
</gene>
<keyword evidence="7 9" id="KW-0413">Isomerase</keyword>
<dbReference type="PANTHER" id="PTHR47861">
    <property type="entry name" value="FKBP-TYPE PEPTIDYL-PROLYL CIS-TRANS ISOMERASE SLYD"/>
    <property type="match status" value="1"/>
</dbReference>
<evidence type="ECO:0000256" key="4">
    <source>
        <dbReference type="ARBA" id="ARBA00022490"/>
    </source>
</evidence>
<dbReference type="EMBL" id="CM001402">
    <property type="protein sequence ID" value="EHO43208.1"/>
    <property type="molecule type" value="Genomic_DNA"/>
</dbReference>
<dbReference type="OrthoDB" id="9808891at2"/>
<evidence type="ECO:0000256" key="3">
    <source>
        <dbReference type="ARBA" id="ARBA00006577"/>
    </source>
</evidence>
<evidence type="ECO:0000256" key="1">
    <source>
        <dbReference type="ARBA" id="ARBA00000971"/>
    </source>
</evidence>
<dbReference type="GO" id="GO:0005737">
    <property type="term" value="C:cytoplasm"/>
    <property type="evidence" value="ECO:0007669"/>
    <property type="project" value="UniProtKB-SubCell"/>
</dbReference>
<evidence type="ECO:0000256" key="6">
    <source>
        <dbReference type="ARBA" id="ARBA00023186"/>
    </source>
</evidence>
<dbReference type="Gene3D" id="3.10.50.40">
    <property type="match status" value="1"/>
</dbReference>
<evidence type="ECO:0000259" key="11">
    <source>
        <dbReference type="PROSITE" id="PS50059"/>
    </source>
</evidence>
<dbReference type="InParanoid" id="H1XYE1"/>
<dbReference type="InterPro" id="IPR001179">
    <property type="entry name" value="PPIase_FKBP_dom"/>
</dbReference>
<dbReference type="Proteomes" id="UP000004671">
    <property type="component" value="Chromosome"/>
</dbReference>
<sequence length="159" mass="17666">MQISENKVVSIHYTLKNDAGEVLDSSIGQQPLSYLHGRKNIISGLENALTGKNVGDKFHVDIPPEEAYGLRNDDLFQVLPREVFQGVENIEVGMQFYSETPEGVQMITVTNVNGDEITVDANHPLAGETLHFDVEVVDIRDATEEELQHGHVHDGSHQH</sequence>
<dbReference type="RefSeq" id="WP_006930751.1">
    <property type="nucleotide sequence ID" value="NZ_CM001402.1"/>
</dbReference>
<dbReference type="SUPFAM" id="SSF54534">
    <property type="entry name" value="FKBP-like"/>
    <property type="match status" value="1"/>
</dbReference>
<comment type="catalytic activity">
    <reaction evidence="1 9 10">
        <text>[protein]-peptidylproline (omega=180) = [protein]-peptidylproline (omega=0)</text>
        <dbReference type="Rhea" id="RHEA:16237"/>
        <dbReference type="Rhea" id="RHEA-COMP:10747"/>
        <dbReference type="Rhea" id="RHEA-COMP:10748"/>
        <dbReference type="ChEBI" id="CHEBI:83833"/>
        <dbReference type="ChEBI" id="CHEBI:83834"/>
        <dbReference type="EC" id="5.2.1.8"/>
    </reaction>
</comment>
<dbReference type="AlphaFoldDB" id="H1XYE1"/>
<dbReference type="Pfam" id="PF00254">
    <property type="entry name" value="FKBP_C"/>
    <property type="match status" value="1"/>
</dbReference>
<keyword evidence="5 9" id="KW-0697">Rotamase</keyword>
<comment type="subcellular location">
    <subcellularLocation>
        <location evidence="2">Cytoplasm</location>
    </subcellularLocation>
</comment>
<reference evidence="13 14" key="1">
    <citation type="submission" date="2011-09" db="EMBL/GenBank/DDBJ databases">
        <title>The permanent draft genome of Caldithrix abyssi DSM 13497.</title>
        <authorList>
            <consortium name="US DOE Joint Genome Institute (JGI-PGF)"/>
            <person name="Lucas S."/>
            <person name="Han J."/>
            <person name="Lapidus A."/>
            <person name="Bruce D."/>
            <person name="Goodwin L."/>
            <person name="Pitluck S."/>
            <person name="Peters L."/>
            <person name="Kyrpides N."/>
            <person name="Mavromatis K."/>
            <person name="Ivanova N."/>
            <person name="Mikhailova N."/>
            <person name="Chertkov O."/>
            <person name="Detter J.C."/>
            <person name="Tapia R."/>
            <person name="Han C."/>
            <person name="Land M."/>
            <person name="Hauser L."/>
            <person name="Markowitz V."/>
            <person name="Cheng J.-F."/>
            <person name="Hugenholtz P."/>
            <person name="Woyke T."/>
            <person name="Wu D."/>
            <person name="Spring S."/>
            <person name="Brambilla E."/>
            <person name="Klenk H.-P."/>
            <person name="Eisen J.A."/>
        </authorList>
    </citation>
    <scope>NUCLEOTIDE SEQUENCE [LARGE SCALE GENOMIC DNA]</scope>
    <source>
        <strain evidence="13 14">DSM 13497</strain>
    </source>
</reference>